<name>A0A8H6WH35_9AGAR</name>
<dbReference type="GeneID" id="59341205"/>
<keyword evidence="4" id="KW-1185">Reference proteome</keyword>
<proteinExistence type="predicted"/>
<sequence>MNAATSTQYPTCICTFKPPPAPSAAERERIVALLRSSQPVPQSTHLEILAQIDDAQKEVANYDTHIANLEGLVRQATAERDKLSAHIELCRGVVDSPIRQLPAEILGQIFELCVLTQEHGKDMLSGINSFTIAMERLAKPSLFSLSLVCLRWRDVTWSTSSLWNQLVVHADILSWKYASLALLERVLARGCGQPLDFQASCRGQIEPQGHIIRALMRHSHRWRRVALHVTEHTALPLLERALNRLDALEVLDLDIGSLNASEKLSAPIRAFSAAFHLKKLSFSGHIGNLPILPPSQWRQLTFLSCRVNLNSADLADYATELLASPLNQLPENASVVFKFCYDPLRGNWELPIAQNIPPSNPTTILRVHSFTLWMWASARGTIDDHLPTRSILSCLSLPQLTSLTVRIPPHDHRNPPTANWNHAAFCALAERSGWATSLTTLKITAVMSDRELSEALAHLHSLEYLLVDTSNTHFPALFTTTVLQRLTVPDRSVDADSQILIPRLTHLSIGGDLWIIERVLSDFVESRIQYLNAQEPPLVFTLELFPPKDARENSQFHARLFLRFTEWIERKQLRFTVRATNYYY</sequence>
<feature type="coiled-coil region" evidence="1">
    <location>
        <begin position="52"/>
        <end position="86"/>
    </location>
</feature>
<reference evidence="3" key="1">
    <citation type="submission" date="2020-05" db="EMBL/GenBank/DDBJ databases">
        <title>Mycena genomes resolve the evolution of fungal bioluminescence.</title>
        <authorList>
            <person name="Tsai I.J."/>
        </authorList>
    </citation>
    <scope>NUCLEOTIDE SEQUENCE</scope>
    <source>
        <strain evidence="3">171206Taipei</strain>
    </source>
</reference>
<dbReference type="Proteomes" id="UP000636479">
    <property type="component" value="Unassembled WGS sequence"/>
</dbReference>
<dbReference type="OrthoDB" id="2950861at2759"/>
<dbReference type="AlphaFoldDB" id="A0A8H6WH35"/>
<evidence type="ECO:0000256" key="1">
    <source>
        <dbReference type="SAM" id="Coils"/>
    </source>
</evidence>
<keyword evidence="1" id="KW-0175">Coiled coil</keyword>
<dbReference type="InterPro" id="IPR001810">
    <property type="entry name" value="F-box_dom"/>
</dbReference>
<comment type="caution">
    <text evidence="3">The sequence shown here is derived from an EMBL/GenBank/DDBJ whole genome shotgun (WGS) entry which is preliminary data.</text>
</comment>
<dbReference type="RefSeq" id="XP_037226599.1">
    <property type="nucleotide sequence ID" value="XM_037358689.1"/>
</dbReference>
<evidence type="ECO:0000313" key="3">
    <source>
        <dbReference type="EMBL" id="KAF7316576.1"/>
    </source>
</evidence>
<dbReference type="Gene3D" id="1.20.1280.50">
    <property type="match status" value="1"/>
</dbReference>
<gene>
    <name evidence="3" type="ORF">MIND_00177300</name>
</gene>
<protein>
    <submittedName>
        <fullName evidence="3">F-box domain-containing protein</fullName>
    </submittedName>
</protein>
<evidence type="ECO:0000313" key="4">
    <source>
        <dbReference type="Proteomes" id="UP000636479"/>
    </source>
</evidence>
<accession>A0A8H6WH35</accession>
<feature type="domain" description="F-box" evidence="2">
    <location>
        <begin position="98"/>
        <end position="167"/>
    </location>
</feature>
<dbReference type="Pfam" id="PF12937">
    <property type="entry name" value="F-box-like"/>
    <property type="match status" value="1"/>
</dbReference>
<evidence type="ECO:0000259" key="2">
    <source>
        <dbReference type="Pfam" id="PF12937"/>
    </source>
</evidence>
<dbReference type="EMBL" id="JACAZF010000001">
    <property type="protein sequence ID" value="KAF7316576.1"/>
    <property type="molecule type" value="Genomic_DNA"/>
</dbReference>
<organism evidence="3 4">
    <name type="scientific">Mycena indigotica</name>
    <dbReference type="NCBI Taxonomy" id="2126181"/>
    <lineage>
        <taxon>Eukaryota</taxon>
        <taxon>Fungi</taxon>
        <taxon>Dikarya</taxon>
        <taxon>Basidiomycota</taxon>
        <taxon>Agaricomycotina</taxon>
        <taxon>Agaricomycetes</taxon>
        <taxon>Agaricomycetidae</taxon>
        <taxon>Agaricales</taxon>
        <taxon>Marasmiineae</taxon>
        <taxon>Mycenaceae</taxon>
        <taxon>Mycena</taxon>
    </lineage>
</organism>